<dbReference type="RefSeq" id="WP_206584681.1">
    <property type="nucleotide sequence ID" value="NZ_JAFKCU010000001.1"/>
</dbReference>
<comment type="caution">
    <text evidence="1">The sequence shown here is derived from an EMBL/GenBank/DDBJ whole genome shotgun (WGS) entry which is preliminary data.</text>
</comment>
<evidence type="ECO:0000313" key="2">
    <source>
        <dbReference type="Proteomes" id="UP000664480"/>
    </source>
</evidence>
<organism evidence="1 2">
    <name type="scientific">Algoriphagus pacificus</name>
    <dbReference type="NCBI Taxonomy" id="2811234"/>
    <lineage>
        <taxon>Bacteria</taxon>
        <taxon>Pseudomonadati</taxon>
        <taxon>Bacteroidota</taxon>
        <taxon>Cytophagia</taxon>
        <taxon>Cytophagales</taxon>
        <taxon>Cyclobacteriaceae</taxon>
        <taxon>Algoriphagus</taxon>
    </lineage>
</organism>
<evidence type="ECO:0000313" key="1">
    <source>
        <dbReference type="EMBL" id="MBN7814017.1"/>
    </source>
</evidence>
<name>A0ABS3CA81_9BACT</name>
<accession>A0ABS3CA81</accession>
<reference evidence="1 2" key="1">
    <citation type="submission" date="2021-03" db="EMBL/GenBank/DDBJ databases">
        <title>novel species isolated from a fishpond in China.</title>
        <authorList>
            <person name="Lu H."/>
            <person name="Cai Z."/>
        </authorList>
    </citation>
    <scope>NUCLEOTIDE SEQUENCE [LARGE SCALE GENOMIC DNA]</scope>
    <source>
        <strain evidence="1 2">YJ13C</strain>
    </source>
</reference>
<keyword evidence="2" id="KW-1185">Reference proteome</keyword>
<evidence type="ECO:0008006" key="3">
    <source>
        <dbReference type="Google" id="ProtNLM"/>
    </source>
</evidence>
<dbReference type="Proteomes" id="UP000664480">
    <property type="component" value="Unassembled WGS sequence"/>
</dbReference>
<protein>
    <recommendedName>
        <fullName evidence="3">ABC transporter ATPase</fullName>
    </recommendedName>
</protein>
<gene>
    <name evidence="1" type="ORF">J0A69_01200</name>
</gene>
<sequence>MYVDFNKMPEHSRIWVYQAERALNEQEAAQVRAKMKAFCEGWNTHGNLMPTSFELLDNQIILLAVDESNLGASGCSIDSSVRTLRELESQLGIDLTNQGKVSYKNQSQIHVSPALGIKSKVLAGEISVDTEVINPLIKEKSDLNKLWIPAKSSWLNKYFPN</sequence>
<dbReference type="EMBL" id="JAFKCU010000001">
    <property type="protein sequence ID" value="MBN7814017.1"/>
    <property type="molecule type" value="Genomic_DNA"/>
</dbReference>
<proteinExistence type="predicted"/>